<proteinExistence type="evidence at transcript level"/>
<sequence>MATRIDQHIEFQNFPTPNVCELVSLSIYECTIRRTMCSTPT</sequence>
<protein>
    <submittedName>
        <fullName evidence="1">Uncharacterized protein</fullName>
    </submittedName>
</protein>
<dbReference type="AlphaFoldDB" id="B7FHJ7"/>
<reference evidence="1" key="1">
    <citation type="submission" date="2008-12" db="EMBL/GenBank/DDBJ databases">
        <title>Medicago truncatula full length cdna cloning project.</title>
        <authorList>
            <person name="Moskal W."/>
            <person name="Chan A."/>
            <person name="Cheung F."/>
            <person name="Xiao Y."/>
            <person name="Town C.D."/>
        </authorList>
    </citation>
    <scope>NUCLEOTIDE SEQUENCE</scope>
</reference>
<evidence type="ECO:0000313" key="1">
    <source>
        <dbReference type="EMBL" id="ACJ84226.1"/>
    </source>
</evidence>
<accession>B7FHJ7</accession>
<name>B7FHJ7_MEDTR</name>
<dbReference type="EMBL" id="BT051562">
    <property type="protein sequence ID" value="ACJ84226.1"/>
    <property type="molecule type" value="mRNA"/>
</dbReference>
<organism evidence="1">
    <name type="scientific">Medicago truncatula</name>
    <name type="common">Barrel medic</name>
    <name type="synonym">Medicago tribuloides</name>
    <dbReference type="NCBI Taxonomy" id="3880"/>
    <lineage>
        <taxon>Eukaryota</taxon>
        <taxon>Viridiplantae</taxon>
        <taxon>Streptophyta</taxon>
        <taxon>Embryophyta</taxon>
        <taxon>Tracheophyta</taxon>
        <taxon>Spermatophyta</taxon>
        <taxon>Magnoliopsida</taxon>
        <taxon>eudicotyledons</taxon>
        <taxon>Gunneridae</taxon>
        <taxon>Pentapetalae</taxon>
        <taxon>rosids</taxon>
        <taxon>fabids</taxon>
        <taxon>Fabales</taxon>
        <taxon>Fabaceae</taxon>
        <taxon>Papilionoideae</taxon>
        <taxon>50 kb inversion clade</taxon>
        <taxon>NPAAA clade</taxon>
        <taxon>Hologalegina</taxon>
        <taxon>IRL clade</taxon>
        <taxon>Trifolieae</taxon>
        <taxon>Medicago</taxon>
    </lineage>
</organism>